<evidence type="ECO:0008006" key="2">
    <source>
        <dbReference type="Google" id="ProtNLM"/>
    </source>
</evidence>
<dbReference type="Gene3D" id="3.40.1260.10">
    <property type="entry name" value="DsrEFH-like"/>
    <property type="match status" value="1"/>
</dbReference>
<reference evidence="1" key="1">
    <citation type="submission" date="2018-06" db="EMBL/GenBank/DDBJ databases">
        <authorList>
            <person name="Zhirakovskaya E."/>
        </authorList>
    </citation>
    <scope>NUCLEOTIDE SEQUENCE</scope>
</reference>
<dbReference type="InterPro" id="IPR027396">
    <property type="entry name" value="DsrEFH-like"/>
</dbReference>
<accession>A0A3B0UUD9</accession>
<dbReference type="PANTHER" id="PTHR34655:SF2">
    <property type="entry name" value="PEROXIREDOXIN FAMILY PROTEIN"/>
    <property type="match status" value="1"/>
</dbReference>
<gene>
    <name evidence="1" type="ORF">MNBD_BACTEROID07-661</name>
</gene>
<organism evidence="1">
    <name type="scientific">hydrothermal vent metagenome</name>
    <dbReference type="NCBI Taxonomy" id="652676"/>
    <lineage>
        <taxon>unclassified sequences</taxon>
        <taxon>metagenomes</taxon>
        <taxon>ecological metagenomes</taxon>
    </lineage>
</organism>
<dbReference type="PANTHER" id="PTHR34655">
    <property type="entry name" value="CONSERVED WITHIN P. AEROPHILUM"/>
    <property type="match status" value="1"/>
</dbReference>
<name>A0A3B0UUD9_9ZZZZ</name>
<sequence length="139" mass="15324">MTNKKLVLALFSGSVDKLTAVGVILGGAAAEDMDVEIFVLLQAAFAFKKENATTNDRVAEITDKKDEFLASLHRLNTPHWTEAFRTAKEMTNVKIHICGFAGKVWHGEKLDDFIDLADDICGIGEYMTSAEEADINLFI</sequence>
<proteinExistence type="predicted"/>
<evidence type="ECO:0000313" key="1">
    <source>
        <dbReference type="EMBL" id="VAW29972.1"/>
    </source>
</evidence>
<dbReference type="EMBL" id="UOET01000449">
    <property type="protein sequence ID" value="VAW29972.1"/>
    <property type="molecule type" value="Genomic_DNA"/>
</dbReference>
<dbReference type="AlphaFoldDB" id="A0A3B0UUD9"/>
<dbReference type="SUPFAM" id="SSF75169">
    <property type="entry name" value="DsrEFH-like"/>
    <property type="match status" value="1"/>
</dbReference>
<protein>
    <recommendedName>
        <fullName evidence="2">Peroxiredoxin</fullName>
    </recommendedName>
</protein>